<protein>
    <submittedName>
        <fullName evidence="6">Uncharacterized protein</fullName>
    </submittedName>
</protein>
<dbReference type="EMBL" id="WOCE01000013">
    <property type="protein sequence ID" value="KAE9601370.1"/>
    <property type="molecule type" value="Genomic_DNA"/>
</dbReference>
<accession>A0A6A4PIU9</accession>
<name>A0A6A4PIU9_LUPAL</name>
<dbReference type="AlphaFoldDB" id="A0A6A4PIU9"/>
<gene>
    <name evidence="6" type="ORF">Lalb_Chr13g0297111</name>
</gene>
<keyword evidence="3" id="KW-0479">Metal-binding</keyword>
<dbReference type="PANTHER" id="PTHR47955:SF8">
    <property type="entry name" value="CYTOCHROME P450 71D11-LIKE"/>
    <property type="match status" value="1"/>
</dbReference>
<sequence length="72" mass="8079">MHLQLGDVFTIVVFSPEYAREVMKLSVANEIVTVAAGFAIADLFPSAKWLQLLTGLRPKFETLHQKTDQIFS</sequence>
<keyword evidence="4" id="KW-0560">Oxidoreductase</keyword>
<dbReference type="OrthoDB" id="1428628at2759"/>
<dbReference type="PANTHER" id="PTHR47955">
    <property type="entry name" value="CYTOCHROME P450 FAMILY 71 PROTEIN"/>
    <property type="match status" value="1"/>
</dbReference>
<keyword evidence="2" id="KW-0349">Heme</keyword>
<dbReference type="Proteomes" id="UP000447434">
    <property type="component" value="Chromosome 13"/>
</dbReference>
<keyword evidence="5" id="KW-0408">Iron</keyword>
<reference evidence="7" key="1">
    <citation type="journal article" date="2020" name="Nat. Commun.">
        <title>Genome sequence of the cluster root forming white lupin.</title>
        <authorList>
            <person name="Hufnagel B."/>
            <person name="Marques A."/>
            <person name="Soriano A."/>
            <person name="Marques L."/>
            <person name="Divol F."/>
            <person name="Doumas P."/>
            <person name="Sallet E."/>
            <person name="Mancinotti D."/>
            <person name="Carrere S."/>
            <person name="Marande W."/>
            <person name="Arribat S."/>
            <person name="Keller J."/>
            <person name="Huneau C."/>
            <person name="Blein T."/>
            <person name="Aime D."/>
            <person name="Laguerre M."/>
            <person name="Taylor J."/>
            <person name="Schubert V."/>
            <person name="Nelson M."/>
            <person name="Geu-Flores F."/>
            <person name="Crespi M."/>
            <person name="Gallardo-Guerrero K."/>
            <person name="Delaux P.-M."/>
            <person name="Salse J."/>
            <person name="Berges H."/>
            <person name="Guyot R."/>
            <person name="Gouzy J."/>
            <person name="Peret B."/>
        </authorList>
    </citation>
    <scope>NUCLEOTIDE SEQUENCE [LARGE SCALE GENOMIC DNA]</scope>
    <source>
        <strain evidence="7">cv. Amiga</strain>
    </source>
</reference>
<evidence type="ECO:0000256" key="5">
    <source>
        <dbReference type="ARBA" id="ARBA00023004"/>
    </source>
</evidence>
<organism evidence="6 7">
    <name type="scientific">Lupinus albus</name>
    <name type="common">White lupine</name>
    <name type="synonym">Lupinus termis</name>
    <dbReference type="NCBI Taxonomy" id="3870"/>
    <lineage>
        <taxon>Eukaryota</taxon>
        <taxon>Viridiplantae</taxon>
        <taxon>Streptophyta</taxon>
        <taxon>Embryophyta</taxon>
        <taxon>Tracheophyta</taxon>
        <taxon>Spermatophyta</taxon>
        <taxon>Magnoliopsida</taxon>
        <taxon>eudicotyledons</taxon>
        <taxon>Gunneridae</taxon>
        <taxon>Pentapetalae</taxon>
        <taxon>rosids</taxon>
        <taxon>fabids</taxon>
        <taxon>Fabales</taxon>
        <taxon>Fabaceae</taxon>
        <taxon>Papilionoideae</taxon>
        <taxon>50 kb inversion clade</taxon>
        <taxon>genistoids sensu lato</taxon>
        <taxon>core genistoids</taxon>
        <taxon>Genisteae</taxon>
        <taxon>Lupinus</taxon>
    </lineage>
</organism>
<proteinExistence type="inferred from homology"/>
<dbReference type="GO" id="GO:0016491">
    <property type="term" value="F:oxidoreductase activity"/>
    <property type="evidence" value="ECO:0007669"/>
    <property type="project" value="UniProtKB-KW"/>
</dbReference>
<keyword evidence="7" id="KW-1185">Reference proteome</keyword>
<evidence type="ECO:0000256" key="3">
    <source>
        <dbReference type="ARBA" id="ARBA00022723"/>
    </source>
</evidence>
<dbReference type="GO" id="GO:0046872">
    <property type="term" value="F:metal ion binding"/>
    <property type="evidence" value="ECO:0007669"/>
    <property type="project" value="UniProtKB-KW"/>
</dbReference>
<comment type="similarity">
    <text evidence="1">Belongs to the cytochrome P450 family.</text>
</comment>
<evidence type="ECO:0000313" key="7">
    <source>
        <dbReference type="Proteomes" id="UP000447434"/>
    </source>
</evidence>
<evidence type="ECO:0000256" key="4">
    <source>
        <dbReference type="ARBA" id="ARBA00023002"/>
    </source>
</evidence>
<comment type="caution">
    <text evidence="6">The sequence shown here is derived from an EMBL/GenBank/DDBJ whole genome shotgun (WGS) entry which is preliminary data.</text>
</comment>
<evidence type="ECO:0000313" key="6">
    <source>
        <dbReference type="EMBL" id="KAE9601370.1"/>
    </source>
</evidence>
<evidence type="ECO:0000256" key="2">
    <source>
        <dbReference type="ARBA" id="ARBA00022617"/>
    </source>
</evidence>
<evidence type="ECO:0000256" key="1">
    <source>
        <dbReference type="ARBA" id="ARBA00010617"/>
    </source>
</evidence>